<keyword evidence="1" id="KW-0812">Transmembrane</keyword>
<keyword evidence="1" id="KW-0472">Membrane</keyword>
<reference evidence="2 3" key="1">
    <citation type="journal article" date="2018" name="Mol. Plant">
        <title>The genome of Artemisia annua provides insight into the evolution of Asteraceae family and artemisinin biosynthesis.</title>
        <authorList>
            <person name="Shen Q."/>
            <person name="Zhang L."/>
            <person name="Liao Z."/>
            <person name="Wang S."/>
            <person name="Yan T."/>
            <person name="Shi P."/>
            <person name="Liu M."/>
            <person name="Fu X."/>
            <person name="Pan Q."/>
            <person name="Wang Y."/>
            <person name="Lv Z."/>
            <person name="Lu X."/>
            <person name="Zhang F."/>
            <person name="Jiang W."/>
            <person name="Ma Y."/>
            <person name="Chen M."/>
            <person name="Hao X."/>
            <person name="Li L."/>
            <person name="Tang Y."/>
            <person name="Lv G."/>
            <person name="Zhou Y."/>
            <person name="Sun X."/>
            <person name="Brodelius P.E."/>
            <person name="Rose J.K.C."/>
            <person name="Tang K."/>
        </authorList>
    </citation>
    <scope>NUCLEOTIDE SEQUENCE [LARGE SCALE GENOMIC DNA]</scope>
    <source>
        <strain evidence="3">cv. Huhao1</strain>
        <tissue evidence="2">Leaf</tissue>
    </source>
</reference>
<comment type="caution">
    <text evidence="2">The sequence shown here is derived from an EMBL/GenBank/DDBJ whole genome shotgun (WGS) entry which is preliminary data.</text>
</comment>
<dbReference type="OrthoDB" id="6500128at2759"/>
<dbReference type="AlphaFoldDB" id="A0A2U1LH96"/>
<keyword evidence="3" id="KW-1185">Reference proteome</keyword>
<gene>
    <name evidence="2" type="ORF">CTI12_AA485760</name>
</gene>
<protein>
    <submittedName>
        <fullName evidence="2">NHPM bacteriocin system ABC transporter, ATP-binding protein</fullName>
    </submittedName>
</protein>
<dbReference type="STRING" id="35608.A0A2U1LH96"/>
<proteinExistence type="predicted"/>
<evidence type="ECO:0000313" key="3">
    <source>
        <dbReference type="Proteomes" id="UP000245207"/>
    </source>
</evidence>
<accession>A0A2U1LH96</accession>
<evidence type="ECO:0000256" key="1">
    <source>
        <dbReference type="SAM" id="Phobius"/>
    </source>
</evidence>
<dbReference type="GO" id="GO:0005524">
    <property type="term" value="F:ATP binding"/>
    <property type="evidence" value="ECO:0007669"/>
    <property type="project" value="UniProtKB-KW"/>
</dbReference>
<dbReference type="EMBL" id="PKPP01009394">
    <property type="protein sequence ID" value="PWA48357.1"/>
    <property type="molecule type" value="Genomic_DNA"/>
</dbReference>
<keyword evidence="2" id="KW-0067">ATP-binding</keyword>
<evidence type="ECO:0000313" key="2">
    <source>
        <dbReference type="EMBL" id="PWA48357.1"/>
    </source>
</evidence>
<keyword evidence="1" id="KW-1133">Transmembrane helix</keyword>
<dbReference type="Proteomes" id="UP000245207">
    <property type="component" value="Unassembled WGS sequence"/>
</dbReference>
<name>A0A2U1LH96_ARTAN</name>
<sequence length="88" mass="10145">MGWTYKKRRFLEDPTNFELSDDAYDLLLRKKSTVSLSVRGRSHDQPQMVNDFGKNQSDLPTMTHEVSKYALYFVYLGLVVCVSSYAGE</sequence>
<organism evidence="2 3">
    <name type="scientific">Artemisia annua</name>
    <name type="common">Sweet wormwood</name>
    <dbReference type="NCBI Taxonomy" id="35608"/>
    <lineage>
        <taxon>Eukaryota</taxon>
        <taxon>Viridiplantae</taxon>
        <taxon>Streptophyta</taxon>
        <taxon>Embryophyta</taxon>
        <taxon>Tracheophyta</taxon>
        <taxon>Spermatophyta</taxon>
        <taxon>Magnoliopsida</taxon>
        <taxon>eudicotyledons</taxon>
        <taxon>Gunneridae</taxon>
        <taxon>Pentapetalae</taxon>
        <taxon>asterids</taxon>
        <taxon>campanulids</taxon>
        <taxon>Asterales</taxon>
        <taxon>Asteraceae</taxon>
        <taxon>Asteroideae</taxon>
        <taxon>Anthemideae</taxon>
        <taxon>Artemisiinae</taxon>
        <taxon>Artemisia</taxon>
    </lineage>
</organism>
<feature type="transmembrane region" description="Helical" evidence="1">
    <location>
        <begin position="69"/>
        <end position="87"/>
    </location>
</feature>
<keyword evidence="2" id="KW-0547">Nucleotide-binding</keyword>